<proteinExistence type="inferred from homology"/>
<dbReference type="GO" id="GO:0016887">
    <property type="term" value="F:ATP hydrolysis activity"/>
    <property type="evidence" value="ECO:0007669"/>
    <property type="project" value="InterPro"/>
</dbReference>
<evidence type="ECO:0000256" key="2">
    <source>
        <dbReference type="ARBA" id="ARBA00022840"/>
    </source>
</evidence>
<dbReference type="Pfam" id="PF00004">
    <property type="entry name" value="AAA"/>
    <property type="match status" value="1"/>
</dbReference>
<evidence type="ECO:0000313" key="7">
    <source>
        <dbReference type="Proteomes" id="UP000320791"/>
    </source>
</evidence>
<keyword evidence="7" id="KW-1185">Reference proteome</keyword>
<dbReference type="EMBL" id="VOHM01000010">
    <property type="protein sequence ID" value="TWT25678.1"/>
    <property type="molecule type" value="Genomic_DNA"/>
</dbReference>
<dbReference type="PROSITE" id="PS00674">
    <property type="entry name" value="AAA"/>
    <property type="match status" value="1"/>
</dbReference>
<dbReference type="OrthoDB" id="9809379at2"/>
<protein>
    <submittedName>
        <fullName evidence="6">AAA family ATPase</fullName>
    </submittedName>
</protein>
<keyword evidence="2 4" id="KW-0067">ATP-binding</keyword>
<dbReference type="GO" id="GO:0005524">
    <property type="term" value="F:ATP binding"/>
    <property type="evidence" value="ECO:0007669"/>
    <property type="project" value="UniProtKB-KW"/>
</dbReference>
<dbReference type="AlphaFoldDB" id="A0A5C5UI63"/>
<dbReference type="InterPro" id="IPR050168">
    <property type="entry name" value="AAA_ATPase_domain"/>
</dbReference>
<keyword evidence="1 4" id="KW-0547">Nucleotide-binding</keyword>
<feature type="domain" description="AAA+ ATPase" evidence="5">
    <location>
        <begin position="142"/>
        <end position="282"/>
    </location>
</feature>
<evidence type="ECO:0000259" key="5">
    <source>
        <dbReference type="SMART" id="SM00382"/>
    </source>
</evidence>
<dbReference type="SMART" id="SM00382">
    <property type="entry name" value="AAA"/>
    <property type="match status" value="1"/>
</dbReference>
<dbReference type="FunFam" id="3.40.50.300:FF:001025">
    <property type="entry name" value="ATPase family, AAA domain-containing 2B"/>
    <property type="match status" value="1"/>
</dbReference>
<dbReference type="Gene3D" id="3.40.50.300">
    <property type="entry name" value="P-loop containing nucleotide triphosphate hydrolases"/>
    <property type="match status" value="1"/>
</dbReference>
<dbReference type="SUPFAM" id="SSF52540">
    <property type="entry name" value="P-loop containing nucleoside triphosphate hydrolases"/>
    <property type="match status" value="1"/>
</dbReference>
<reference evidence="6 7" key="1">
    <citation type="submission" date="2019-08" db="EMBL/GenBank/DDBJ databases">
        <authorList>
            <person name="Lei W."/>
        </authorList>
    </citation>
    <scope>NUCLEOTIDE SEQUENCE [LARGE SCALE GENOMIC DNA]</scope>
    <source>
        <strain evidence="6 7">CCUG 58627</strain>
    </source>
</reference>
<accession>A0A5C5UI63</accession>
<dbReference type="SUPFAM" id="SSF48452">
    <property type="entry name" value="TPR-like"/>
    <property type="match status" value="1"/>
</dbReference>
<keyword evidence="3" id="KW-0175">Coiled coil</keyword>
<evidence type="ECO:0000256" key="3">
    <source>
        <dbReference type="ARBA" id="ARBA00023054"/>
    </source>
</evidence>
<dbReference type="InterPro" id="IPR027417">
    <property type="entry name" value="P-loop_NTPase"/>
</dbReference>
<dbReference type="InterPro" id="IPR003959">
    <property type="entry name" value="ATPase_AAA_core"/>
</dbReference>
<dbReference type="PANTHER" id="PTHR23077:SF171">
    <property type="entry name" value="NUCLEAR VALOSIN-CONTAINING PROTEIN-LIKE"/>
    <property type="match status" value="1"/>
</dbReference>
<gene>
    <name evidence="6" type="ORF">FRX94_06025</name>
</gene>
<sequence>MNEAAIDALRQALAVHPDPQLRVTLAELLLASDRPEEAMVEATEVLKQNPAEQRATAVLTAAASKIAQPKFDWDTAEEQVKDTERVVLGPSDDAPPALFEPTTTGISFRDVGGLEHVKQRLDEAFIQPMKNARIAKAFGKSLRGGLLLYGPPGCGKTFIARAVAGQLGADFRDVAMTDLVSSYRGDTERNIHAVFEEVRAAQRPTVLFLDELDSLALRRSSLRGSASWLRGSVNQLLLEMDSIQENNDSLFVLAASNHPWDIDDAFLRPGRFDRTVLVPPPDAAARYSILKSKLSNRPTGELDLQQLVTSTGRFSGADLDHLCVSAAEKAMTDSIAAEKVLPISMKHFQDALKEIQPSIGEWMESARNVVRYANQSGRYSELAEYLREYDNTVAGGKSGRPSSWWR</sequence>
<dbReference type="InterPro" id="IPR003593">
    <property type="entry name" value="AAA+_ATPase"/>
</dbReference>
<comment type="caution">
    <text evidence="6">The sequence shown here is derived from an EMBL/GenBank/DDBJ whole genome shotgun (WGS) entry which is preliminary data.</text>
</comment>
<organism evidence="6 7">
    <name type="scientific">Corynebacterium canis</name>
    <dbReference type="NCBI Taxonomy" id="679663"/>
    <lineage>
        <taxon>Bacteria</taxon>
        <taxon>Bacillati</taxon>
        <taxon>Actinomycetota</taxon>
        <taxon>Actinomycetes</taxon>
        <taxon>Mycobacteriales</taxon>
        <taxon>Corynebacteriaceae</taxon>
        <taxon>Corynebacterium</taxon>
    </lineage>
</organism>
<dbReference type="PANTHER" id="PTHR23077">
    <property type="entry name" value="AAA-FAMILY ATPASE"/>
    <property type="match status" value="1"/>
</dbReference>
<dbReference type="InterPro" id="IPR011990">
    <property type="entry name" value="TPR-like_helical_dom_sf"/>
</dbReference>
<dbReference type="InterPro" id="IPR003960">
    <property type="entry name" value="ATPase_AAA_CS"/>
</dbReference>
<name>A0A5C5UI63_9CORY</name>
<evidence type="ECO:0000256" key="4">
    <source>
        <dbReference type="RuleBase" id="RU003651"/>
    </source>
</evidence>
<evidence type="ECO:0000313" key="6">
    <source>
        <dbReference type="EMBL" id="TWT25678.1"/>
    </source>
</evidence>
<comment type="similarity">
    <text evidence="4">Belongs to the AAA ATPase family.</text>
</comment>
<dbReference type="Gene3D" id="1.10.8.60">
    <property type="match status" value="1"/>
</dbReference>
<dbReference type="Gene3D" id="1.25.40.10">
    <property type="entry name" value="Tetratricopeptide repeat domain"/>
    <property type="match status" value="1"/>
</dbReference>
<evidence type="ECO:0000256" key="1">
    <source>
        <dbReference type="ARBA" id="ARBA00022741"/>
    </source>
</evidence>
<dbReference type="RefSeq" id="WP_146324226.1">
    <property type="nucleotide sequence ID" value="NZ_BAABLR010000073.1"/>
</dbReference>
<dbReference type="Proteomes" id="UP000320791">
    <property type="component" value="Unassembled WGS sequence"/>
</dbReference>